<reference evidence="2" key="1">
    <citation type="submission" date="2014-09" db="EMBL/GenBank/DDBJ databases">
        <authorList>
            <person name="Magalhaes I.L.F."/>
            <person name="Oliveira U."/>
            <person name="Santos F.R."/>
            <person name="Vidigal T.H.D.A."/>
            <person name="Brescovit A.D."/>
            <person name="Santos A.J."/>
        </authorList>
    </citation>
    <scope>NUCLEOTIDE SEQUENCE</scope>
    <source>
        <tissue evidence="2">Shoot tissue taken approximately 20 cm above the soil surface</tissue>
    </source>
</reference>
<organism evidence="2">
    <name type="scientific">Arundo donax</name>
    <name type="common">Giant reed</name>
    <name type="synonym">Donax arundinaceus</name>
    <dbReference type="NCBI Taxonomy" id="35708"/>
    <lineage>
        <taxon>Eukaryota</taxon>
        <taxon>Viridiplantae</taxon>
        <taxon>Streptophyta</taxon>
        <taxon>Embryophyta</taxon>
        <taxon>Tracheophyta</taxon>
        <taxon>Spermatophyta</taxon>
        <taxon>Magnoliopsida</taxon>
        <taxon>Liliopsida</taxon>
        <taxon>Poales</taxon>
        <taxon>Poaceae</taxon>
        <taxon>PACMAD clade</taxon>
        <taxon>Arundinoideae</taxon>
        <taxon>Arundineae</taxon>
        <taxon>Arundo</taxon>
    </lineage>
</organism>
<feature type="transmembrane region" description="Helical" evidence="1">
    <location>
        <begin position="26"/>
        <end position="45"/>
    </location>
</feature>
<protein>
    <submittedName>
        <fullName evidence="2">Uncharacterized protein</fullName>
    </submittedName>
</protein>
<proteinExistence type="predicted"/>
<dbReference type="EMBL" id="GBRH01272732">
    <property type="protein sequence ID" value="JAD25163.1"/>
    <property type="molecule type" value="Transcribed_RNA"/>
</dbReference>
<dbReference type="AlphaFoldDB" id="A0A0A8YI72"/>
<keyword evidence="1" id="KW-0472">Membrane</keyword>
<evidence type="ECO:0000313" key="2">
    <source>
        <dbReference type="EMBL" id="JAD25163.1"/>
    </source>
</evidence>
<keyword evidence="1" id="KW-1133">Transmembrane helix</keyword>
<name>A0A0A8YI72_ARUDO</name>
<sequence length="49" mass="5720">MSYPNILIPINLTIKTTFYIVHCKTVYFSFLSFFARISLTFLSIINHSC</sequence>
<reference evidence="2" key="2">
    <citation type="journal article" date="2015" name="Data Brief">
        <title>Shoot transcriptome of the giant reed, Arundo donax.</title>
        <authorList>
            <person name="Barrero R.A."/>
            <person name="Guerrero F.D."/>
            <person name="Moolhuijzen P."/>
            <person name="Goolsby J.A."/>
            <person name="Tidwell J."/>
            <person name="Bellgard S.E."/>
            <person name="Bellgard M.I."/>
        </authorList>
    </citation>
    <scope>NUCLEOTIDE SEQUENCE</scope>
    <source>
        <tissue evidence="2">Shoot tissue taken approximately 20 cm above the soil surface</tissue>
    </source>
</reference>
<keyword evidence="1" id="KW-0812">Transmembrane</keyword>
<evidence type="ECO:0000256" key="1">
    <source>
        <dbReference type="SAM" id="Phobius"/>
    </source>
</evidence>
<accession>A0A0A8YI72</accession>